<comment type="caution">
    <text evidence="2">The sequence shown here is derived from an EMBL/GenBank/DDBJ whole genome shotgun (WGS) entry which is preliminary data.</text>
</comment>
<feature type="domain" description="HTH cro/C1-type" evidence="1">
    <location>
        <begin position="15"/>
        <end position="70"/>
    </location>
</feature>
<dbReference type="RefSeq" id="WP_106927700.1">
    <property type="nucleotide sequence ID" value="NZ_PYFT01000001.1"/>
</dbReference>
<evidence type="ECO:0000313" key="3">
    <source>
        <dbReference type="Proteomes" id="UP000240357"/>
    </source>
</evidence>
<evidence type="ECO:0000259" key="1">
    <source>
        <dbReference type="PROSITE" id="PS50943"/>
    </source>
</evidence>
<dbReference type="EMBL" id="PYFT01000001">
    <property type="protein sequence ID" value="PSR53255.1"/>
    <property type="molecule type" value="Genomic_DNA"/>
</dbReference>
<dbReference type="GO" id="GO:0003677">
    <property type="term" value="F:DNA binding"/>
    <property type="evidence" value="ECO:0007669"/>
    <property type="project" value="InterPro"/>
</dbReference>
<dbReference type="PROSITE" id="PS50943">
    <property type="entry name" value="HTH_CROC1"/>
    <property type="match status" value="1"/>
</dbReference>
<organism evidence="2 3">
    <name type="scientific">Adhaeribacter arboris</name>
    <dbReference type="NCBI Taxonomy" id="2072846"/>
    <lineage>
        <taxon>Bacteria</taxon>
        <taxon>Pseudomonadati</taxon>
        <taxon>Bacteroidota</taxon>
        <taxon>Cytophagia</taxon>
        <taxon>Cytophagales</taxon>
        <taxon>Hymenobacteraceae</taxon>
        <taxon>Adhaeribacter</taxon>
    </lineage>
</organism>
<dbReference type="OrthoDB" id="674942at2"/>
<dbReference type="AlphaFoldDB" id="A0A2T2YCL4"/>
<accession>A0A2T2YCL4</accession>
<name>A0A2T2YCL4_9BACT</name>
<dbReference type="SUPFAM" id="SSF47413">
    <property type="entry name" value="lambda repressor-like DNA-binding domains"/>
    <property type="match status" value="1"/>
</dbReference>
<dbReference type="InterPro" id="IPR001387">
    <property type="entry name" value="Cro/C1-type_HTH"/>
</dbReference>
<reference evidence="2 3" key="1">
    <citation type="submission" date="2018-03" db="EMBL/GenBank/DDBJ databases">
        <title>Adhaeribacter sp. HMF7605 Genome sequencing and assembly.</title>
        <authorList>
            <person name="Kang H."/>
            <person name="Kang J."/>
            <person name="Cha I."/>
            <person name="Kim H."/>
            <person name="Joh K."/>
        </authorList>
    </citation>
    <scope>NUCLEOTIDE SEQUENCE [LARGE SCALE GENOMIC DNA]</scope>
    <source>
        <strain evidence="2 3">HMF7605</strain>
    </source>
</reference>
<proteinExistence type="predicted"/>
<gene>
    <name evidence="2" type="ORF">AHMF7605_06780</name>
</gene>
<dbReference type="Proteomes" id="UP000240357">
    <property type="component" value="Unassembled WGS sequence"/>
</dbReference>
<keyword evidence="3" id="KW-1185">Reference proteome</keyword>
<dbReference type="CDD" id="cd00093">
    <property type="entry name" value="HTH_XRE"/>
    <property type="match status" value="1"/>
</dbReference>
<evidence type="ECO:0000313" key="2">
    <source>
        <dbReference type="EMBL" id="PSR53255.1"/>
    </source>
</evidence>
<dbReference type="Gene3D" id="1.10.260.40">
    <property type="entry name" value="lambda repressor-like DNA-binding domains"/>
    <property type="match status" value="1"/>
</dbReference>
<sequence>MKSEQENLKAIGERIKQLRIRKGYSSHESFAIDHDLGRMHYWKMESGKHNPTIKSLLQILEIHNITLKEFFSEGFEY</sequence>
<dbReference type="InterPro" id="IPR010982">
    <property type="entry name" value="Lambda_DNA-bd_dom_sf"/>
</dbReference>
<protein>
    <submittedName>
        <fullName evidence="2">Transcriptional regulator</fullName>
    </submittedName>
</protein>